<sequence>MGPRLRGFTREGLLKRLQNQGTGPEVAALGKGTEMTLETGTPGRKVGAEAGRGLTVTGTVQRTEIIVDGAGVAVPVLITQEDVVEAVMMMSDQVAADPGIVSPLGPPLGEAWNLEGVIPHVRLPRVRIPL</sequence>
<gene>
    <name evidence="1" type="ORF">SVIM_LOCUS70695</name>
</gene>
<dbReference type="AlphaFoldDB" id="A0A6N2KE95"/>
<protein>
    <submittedName>
        <fullName evidence="1">Uncharacterized protein</fullName>
    </submittedName>
</protein>
<dbReference type="EMBL" id="CAADRP010000313">
    <property type="protein sequence ID" value="VFU26484.1"/>
    <property type="molecule type" value="Genomic_DNA"/>
</dbReference>
<organism evidence="1">
    <name type="scientific">Salix viminalis</name>
    <name type="common">Common osier</name>
    <name type="synonym">Basket willow</name>
    <dbReference type="NCBI Taxonomy" id="40686"/>
    <lineage>
        <taxon>Eukaryota</taxon>
        <taxon>Viridiplantae</taxon>
        <taxon>Streptophyta</taxon>
        <taxon>Embryophyta</taxon>
        <taxon>Tracheophyta</taxon>
        <taxon>Spermatophyta</taxon>
        <taxon>Magnoliopsida</taxon>
        <taxon>eudicotyledons</taxon>
        <taxon>Gunneridae</taxon>
        <taxon>Pentapetalae</taxon>
        <taxon>rosids</taxon>
        <taxon>fabids</taxon>
        <taxon>Malpighiales</taxon>
        <taxon>Salicaceae</taxon>
        <taxon>Saliceae</taxon>
        <taxon>Salix</taxon>
    </lineage>
</organism>
<accession>A0A6N2KE95</accession>
<proteinExistence type="predicted"/>
<evidence type="ECO:0000313" key="1">
    <source>
        <dbReference type="EMBL" id="VFU26484.1"/>
    </source>
</evidence>
<reference evidence="1" key="1">
    <citation type="submission" date="2019-03" db="EMBL/GenBank/DDBJ databases">
        <authorList>
            <person name="Mank J."/>
            <person name="Almeida P."/>
        </authorList>
    </citation>
    <scope>NUCLEOTIDE SEQUENCE</scope>
    <source>
        <strain evidence="1">78183</strain>
    </source>
</reference>
<name>A0A6N2KE95_SALVM</name>